<evidence type="ECO:0000256" key="3">
    <source>
        <dbReference type="ARBA" id="ARBA00022884"/>
    </source>
</evidence>
<dbReference type="InterPro" id="IPR003954">
    <property type="entry name" value="RRM_euk-type"/>
</dbReference>
<dbReference type="CDD" id="cd12408">
    <property type="entry name" value="RRM_eIF3G_like"/>
    <property type="match status" value="1"/>
</dbReference>
<organism evidence="8 9">
    <name type="scientific">Plectus sambesii</name>
    <dbReference type="NCBI Taxonomy" id="2011161"/>
    <lineage>
        <taxon>Eukaryota</taxon>
        <taxon>Metazoa</taxon>
        <taxon>Ecdysozoa</taxon>
        <taxon>Nematoda</taxon>
        <taxon>Chromadorea</taxon>
        <taxon>Plectida</taxon>
        <taxon>Plectina</taxon>
        <taxon>Plectoidea</taxon>
        <taxon>Plectidae</taxon>
        <taxon>Plectus</taxon>
    </lineage>
</organism>
<evidence type="ECO:0000256" key="1">
    <source>
        <dbReference type="ARBA" id="ARBA00022490"/>
    </source>
</evidence>
<evidence type="ECO:0000313" key="8">
    <source>
        <dbReference type="Proteomes" id="UP000887566"/>
    </source>
</evidence>
<dbReference type="Pfam" id="PF00076">
    <property type="entry name" value="RRM_1"/>
    <property type="match status" value="1"/>
</dbReference>
<dbReference type="InterPro" id="IPR012677">
    <property type="entry name" value="Nucleotide-bd_a/b_plait_sf"/>
</dbReference>
<comment type="subunit">
    <text evidence="5">Component of the eukaryotic translation initiation factor 3 (eIF-3) complex.</text>
</comment>
<dbReference type="Pfam" id="PF12353">
    <property type="entry name" value="eIF3g"/>
    <property type="match status" value="1"/>
</dbReference>
<dbReference type="InterPro" id="IPR000504">
    <property type="entry name" value="RRM_dom"/>
</dbReference>
<dbReference type="GO" id="GO:0005852">
    <property type="term" value="C:eukaryotic translation initiation factor 3 complex"/>
    <property type="evidence" value="ECO:0007669"/>
    <property type="project" value="UniProtKB-UniRule"/>
</dbReference>
<dbReference type="GO" id="GO:0016282">
    <property type="term" value="C:eukaryotic 43S preinitiation complex"/>
    <property type="evidence" value="ECO:0007669"/>
    <property type="project" value="UniProtKB-UniRule"/>
</dbReference>
<keyword evidence="2 5" id="KW-0396">Initiation factor</keyword>
<dbReference type="Gene3D" id="3.30.70.330">
    <property type="match status" value="1"/>
</dbReference>
<dbReference type="PIRSF" id="PIRSF037949">
    <property type="entry name" value="Transl_init_eIF-3_RNA-bind"/>
    <property type="match status" value="1"/>
</dbReference>
<evidence type="ECO:0000256" key="4">
    <source>
        <dbReference type="ARBA" id="ARBA00022917"/>
    </source>
</evidence>
<keyword evidence="4 5" id="KW-0648">Protein biosynthesis</keyword>
<dbReference type="GO" id="GO:0003743">
    <property type="term" value="F:translation initiation factor activity"/>
    <property type="evidence" value="ECO:0007669"/>
    <property type="project" value="UniProtKB-UniRule"/>
</dbReference>
<dbReference type="GO" id="GO:0001732">
    <property type="term" value="P:formation of cytoplasmic translation initiation complex"/>
    <property type="evidence" value="ECO:0007669"/>
    <property type="project" value="UniProtKB-UniRule"/>
</dbReference>
<dbReference type="WBParaSite" id="PSAMB.scaffold4802size13492.g25197.t1">
    <property type="protein sequence ID" value="PSAMB.scaffold4802size13492.g25197.t1"/>
    <property type="gene ID" value="PSAMB.scaffold4802size13492.g25197"/>
</dbReference>
<feature type="domain" description="RRM" evidence="7">
    <location>
        <begin position="213"/>
        <end position="291"/>
    </location>
</feature>
<dbReference type="SMART" id="SM00360">
    <property type="entry name" value="RRM"/>
    <property type="match status" value="1"/>
</dbReference>
<dbReference type="AlphaFoldDB" id="A0A914W957"/>
<dbReference type="Proteomes" id="UP000887566">
    <property type="component" value="Unplaced"/>
</dbReference>
<protein>
    <recommendedName>
        <fullName evidence="5">Eukaryotic translation initiation factor 3 subunit G</fullName>
        <shortName evidence="5">eIF3g</shortName>
    </recommendedName>
    <alternativeName>
        <fullName evidence="5">Eukaryotic translation initiation factor 3 RNA-binding subunit</fullName>
        <shortName evidence="5">eIF-3 RNA-binding subunit</shortName>
    </alternativeName>
    <alternativeName>
        <fullName evidence="5">Eukaryotic translation initiation factor 3 subunit 4</fullName>
    </alternativeName>
</protein>
<accession>A0A914W957</accession>
<proteinExistence type="inferred from homology"/>
<dbReference type="HAMAP" id="MF_03006">
    <property type="entry name" value="eIF3g"/>
    <property type="match status" value="1"/>
</dbReference>
<evidence type="ECO:0000256" key="2">
    <source>
        <dbReference type="ARBA" id="ARBA00022540"/>
    </source>
</evidence>
<dbReference type="SUPFAM" id="SSF54928">
    <property type="entry name" value="RNA-binding domain, RBD"/>
    <property type="match status" value="1"/>
</dbReference>
<dbReference type="PANTHER" id="PTHR10352">
    <property type="entry name" value="EUKARYOTIC TRANSLATION INITIATION FACTOR 3 SUBUNIT G"/>
    <property type="match status" value="1"/>
</dbReference>
<dbReference type="PROSITE" id="PS50102">
    <property type="entry name" value="RRM"/>
    <property type="match status" value="1"/>
</dbReference>
<comment type="function">
    <text evidence="5">RNA-binding component of the eukaryotic translation initiation factor 3 (eIF-3) complex, which is involved in protein synthesis of a specialized repertoire of mRNAs and, together with other initiation factors, stimulates binding of mRNA and methionyl-tRNAi to the 40S ribosome. The eIF-3 complex specifically targets and initiates translation of a subset of mRNAs involved in cell proliferation. This subunit can bind 18S rRNA.</text>
</comment>
<reference evidence="9 10" key="1">
    <citation type="submission" date="2022-11" db="UniProtKB">
        <authorList>
            <consortium name="WormBaseParasite"/>
        </authorList>
    </citation>
    <scope>IDENTIFICATION</scope>
</reference>
<dbReference type="InterPro" id="IPR034240">
    <property type="entry name" value="eIF3G_RRM"/>
</dbReference>
<keyword evidence="1 5" id="KW-0963">Cytoplasm</keyword>
<dbReference type="CDD" id="cd12933">
    <property type="entry name" value="eIF3G"/>
    <property type="match status" value="1"/>
</dbReference>
<name>A0A914W957_9BILA</name>
<evidence type="ECO:0000313" key="10">
    <source>
        <dbReference type="WBParaSite" id="PSAMB.scaffold4802size13492.g25197.t1"/>
    </source>
</evidence>
<sequence>MAASLSVAQLSNLTSNSAIGSWAEAVEQEVSTGQRQETTKDGIKTVTDYTENENGDKIKVITKFKVITKKVPKAIAERKKWRKFGNCENDSSGPQVATTYVSDEVRMQFTRNRAGEQQLEEADDPARKLREKGGSAMHCRHCKANDHWSVNCPYKDLYPADEDPEAPADPMNEMKLKENERKTQAGAYIAPNLRNPGSQMRGTTMFSERRDENTCRVTNLPEDSDEQDLRDLFGKMGKVTRVYLAKDKATGRSKGFAFVTYERRDDAEKAIESISGHRYDHLILKVEWAKQNTN</sequence>
<dbReference type="InterPro" id="IPR035979">
    <property type="entry name" value="RBD_domain_sf"/>
</dbReference>
<evidence type="ECO:0000256" key="5">
    <source>
        <dbReference type="HAMAP-Rule" id="MF_03006"/>
    </source>
</evidence>
<comment type="subcellular location">
    <subcellularLocation>
        <location evidence="5">Cytoplasm</location>
    </subcellularLocation>
</comment>
<dbReference type="SMART" id="SM00361">
    <property type="entry name" value="RRM_1"/>
    <property type="match status" value="1"/>
</dbReference>
<evidence type="ECO:0000259" key="7">
    <source>
        <dbReference type="PROSITE" id="PS50102"/>
    </source>
</evidence>
<keyword evidence="8" id="KW-1185">Reference proteome</keyword>
<evidence type="ECO:0000313" key="9">
    <source>
        <dbReference type="WBParaSite" id="PSAMB.scaffold3572size17751.g21888.t1"/>
    </source>
</evidence>
<dbReference type="WBParaSite" id="PSAMB.scaffold3572size17751.g21888.t1">
    <property type="protein sequence ID" value="PSAMB.scaffold3572size17751.g21888.t1"/>
    <property type="gene ID" value="PSAMB.scaffold3572size17751.g21888"/>
</dbReference>
<comment type="similarity">
    <text evidence="5">Belongs to the eIF-3 subunit G family.</text>
</comment>
<dbReference type="GO" id="GO:0033290">
    <property type="term" value="C:eukaryotic 48S preinitiation complex"/>
    <property type="evidence" value="ECO:0007669"/>
    <property type="project" value="UniProtKB-UniRule"/>
</dbReference>
<dbReference type="GO" id="GO:0003723">
    <property type="term" value="F:RNA binding"/>
    <property type="evidence" value="ECO:0007669"/>
    <property type="project" value="UniProtKB-UniRule"/>
</dbReference>
<dbReference type="InterPro" id="IPR017334">
    <property type="entry name" value="eIF3_g"/>
</dbReference>
<dbReference type="InterPro" id="IPR024675">
    <property type="entry name" value="eIF3g_N"/>
</dbReference>
<keyword evidence="3 6" id="KW-0694">RNA-binding</keyword>
<evidence type="ECO:0000256" key="6">
    <source>
        <dbReference type="PROSITE-ProRule" id="PRU00176"/>
    </source>
</evidence>